<dbReference type="InterPro" id="IPR037171">
    <property type="entry name" value="NagB/RpiA_transferase-like"/>
</dbReference>
<dbReference type="SUPFAM" id="SSF100950">
    <property type="entry name" value="NagB/RpiA/CoA transferase-like"/>
    <property type="match status" value="1"/>
</dbReference>
<dbReference type="Pfam" id="PF02589">
    <property type="entry name" value="LUD_dom"/>
    <property type="match status" value="1"/>
</dbReference>
<dbReference type="AlphaFoldDB" id="A0A212KAR3"/>
<reference evidence="2" key="1">
    <citation type="submission" date="2016-04" db="EMBL/GenBank/DDBJ databases">
        <authorList>
            <person name="Evans L.H."/>
            <person name="Alamgir A."/>
            <person name="Owens N."/>
            <person name="Weber N.D."/>
            <person name="Virtaneva K."/>
            <person name="Barbian K."/>
            <person name="Babar A."/>
            <person name="Rosenke K."/>
        </authorList>
    </citation>
    <scope>NUCLEOTIDE SEQUENCE</scope>
    <source>
        <strain evidence="2">86</strain>
    </source>
</reference>
<evidence type="ECO:0000259" key="1">
    <source>
        <dbReference type="Pfam" id="PF02589"/>
    </source>
</evidence>
<protein>
    <submittedName>
        <fullName evidence="2">Putative L-lactate dehydrogenase</fullName>
    </submittedName>
</protein>
<organism evidence="2">
    <name type="scientific">uncultured Alphaproteobacteria bacterium</name>
    <dbReference type="NCBI Taxonomy" id="91750"/>
    <lineage>
        <taxon>Bacteria</taxon>
        <taxon>Pseudomonadati</taxon>
        <taxon>Pseudomonadota</taxon>
        <taxon>Alphaproteobacteria</taxon>
        <taxon>environmental samples</taxon>
    </lineage>
</organism>
<evidence type="ECO:0000313" key="2">
    <source>
        <dbReference type="EMBL" id="SBW08770.1"/>
    </source>
</evidence>
<sequence length="221" mass="22957">MSDDRAAVLAAIARRRAGTAEARADAADHRIARPPAAPRLGFVAAATAAGRSLADVFAEVATRAGATVHRVARAAEVAEAVRRIWRDAALEGPLVRADDPLCAACDDLADAHTGAATGDERVGISRAAAAIAETGSLVLLSSAETPTTANFLPETHIVIVGETEVVPAFEEIWQTLRARNDVPRTVNLITGPSRTGDIELTLQIGVHGPRALHVVVFGDGS</sequence>
<dbReference type="PANTHER" id="PTHR43682">
    <property type="entry name" value="LACTATE UTILIZATION PROTEIN C"/>
    <property type="match status" value="1"/>
</dbReference>
<proteinExistence type="predicted"/>
<dbReference type="InterPro" id="IPR024185">
    <property type="entry name" value="FTHF_cligase-like_sf"/>
</dbReference>
<dbReference type="EMBL" id="FLUO01000001">
    <property type="protein sequence ID" value="SBW08770.1"/>
    <property type="molecule type" value="Genomic_DNA"/>
</dbReference>
<dbReference type="PANTHER" id="PTHR43682:SF1">
    <property type="entry name" value="LACTATE UTILIZATION PROTEIN C"/>
    <property type="match status" value="1"/>
</dbReference>
<dbReference type="InterPro" id="IPR003741">
    <property type="entry name" value="LUD_dom"/>
</dbReference>
<name>A0A212KAR3_9PROT</name>
<dbReference type="Gene3D" id="3.40.50.10420">
    <property type="entry name" value="NagB/RpiA/CoA transferase-like"/>
    <property type="match status" value="1"/>
</dbReference>
<accession>A0A212KAR3</accession>
<feature type="domain" description="LUD" evidence="1">
    <location>
        <begin position="110"/>
        <end position="216"/>
    </location>
</feature>
<gene>
    <name evidence="2" type="ORF">KL86APRO_12452</name>
</gene>